<dbReference type="Proteomes" id="UP000722485">
    <property type="component" value="Unassembled WGS sequence"/>
</dbReference>
<proteinExistence type="predicted"/>
<gene>
    <name evidence="2" type="ORF">G7Z17_g3807</name>
</gene>
<feature type="compositionally biased region" description="Polar residues" evidence="1">
    <location>
        <begin position="68"/>
        <end position="80"/>
    </location>
</feature>
<evidence type="ECO:0000313" key="3">
    <source>
        <dbReference type="Proteomes" id="UP000722485"/>
    </source>
</evidence>
<keyword evidence="3" id="KW-1185">Reference proteome</keyword>
<comment type="caution">
    <text evidence="2">The sequence shown here is derived from an EMBL/GenBank/DDBJ whole genome shotgun (WGS) entry which is preliminary data.</text>
</comment>
<organism evidence="2 3">
    <name type="scientific">Cylindrodendrum hubeiense</name>
    <dbReference type="NCBI Taxonomy" id="595255"/>
    <lineage>
        <taxon>Eukaryota</taxon>
        <taxon>Fungi</taxon>
        <taxon>Dikarya</taxon>
        <taxon>Ascomycota</taxon>
        <taxon>Pezizomycotina</taxon>
        <taxon>Sordariomycetes</taxon>
        <taxon>Hypocreomycetidae</taxon>
        <taxon>Hypocreales</taxon>
        <taxon>Nectriaceae</taxon>
        <taxon>Cylindrodendrum</taxon>
    </lineage>
</organism>
<dbReference type="OrthoDB" id="409136at2759"/>
<dbReference type="EMBL" id="JAANBB010000049">
    <property type="protein sequence ID" value="KAF7553195.1"/>
    <property type="molecule type" value="Genomic_DNA"/>
</dbReference>
<name>A0A9P5LD81_9HYPO</name>
<evidence type="ECO:0000256" key="1">
    <source>
        <dbReference type="SAM" id="MobiDB-lite"/>
    </source>
</evidence>
<feature type="compositionally biased region" description="Basic and acidic residues" evidence="1">
    <location>
        <begin position="51"/>
        <end position="64"/>
    </location>
</feature>
<dbReference type="AlphaFoldDB" id="A0A9P5LD81"/>
<evidence type="ECO:0000313" key="2">
    <source>
        <dbReference type="EMBL" id="KAF7553195.1"/>
    </source>
</evidence>
<protein>
    <submittedName>
        <fullName evidence="2">Uncharacterized protein</fullName>
    </submittedName>
</protein>
<sequence>MMRPKVRPGNRRIEWKCDCGADLYADFCVAEGGDIDSLEHSLQNPGSAATEEAKHRAEDERLECGRTNVPNEEQNQNKHLTTAPHGGDSSTNVTADETKGLPTVKEAQQPTPRPAFLALCVNTGDIYKTLAEISTEKIASDAEVFSLMRNEYLRTRGLQSNLKLMKPVTVEFVQFTLWNLRHGYVSVCDRPNAIPSDDVSNYQYLPRPLKPLPPMPPEIFIHYLEHGEDDLSPARHDWLPRLPKRLDKRVVDSDETCLGWGLHIIEGPNRKLISLVMVTMFTSFLSAVLWSALKNDIQGGTGVGVAATRCTRSESHLPPVS</sequence>
<feature type="region of interest" description="Disordered" evidence="1">
    <location>
        <begin position="40"/>
        <end position="94"/>
    </location>
</feature>
<reference evidence="2" key="1">
    <citation type="submission" date="2020-03" db="EMBL/GenBank/DDBJ databases">
        <title>Draft Genome Sequence of Cylindrodendrum hubeiense.</title>
        <authorList>
            <person name="Buettner E."/>
            <person name="Kellner H."/>
        </authorList>
    </citation>
    <scope>NUCLEOTIDE SEQUENCE</scope>
    <source>
        <strain evidence="2">IHI 201604</strain>
    </source>
</reference>
<accession>A0A9P5LD81</accession>